<feature type="compositionally biased region" description="Pro residues" evidence="1">
    <location>
        <begin position="20"/>
        <end position="29"/>
    </location>
</feature>
<dbReference type="Proteomes" id="UP000249619">
    <property type="component" value="Unassembled WGS sequence"/>
</dbReference>
<protein>
    <submittedName>
        <fullName evidence="2">Uncharacterized protein</fullName>
    </submittedName>
</protein>
<name>A0A364NBB2_STELY</name>
<accession>A0A364NBB2</accession>
<proteinExistence type="predicted"/>
<feature type="compositionally biased region" description="Polar residues" evidence="1">
    <location>
        <begin position="127"/>
        <end position="136"/>
    </location>
</feature>
<feature type="compositionally biased region" description="Polar residues" evidence="1">
    <location>
        <begin position="41"/>
        <end position="59"/>
    </location>
</feature>
<feature type="region of interest" description="Disordered" evidence="1">
    <location>
        <begin position="1"/>
        <end position="170"/>
    </location>
</feature>
<evidence type="ECO:0000256" key="1">
    <source>
        <dbReference type="SAM" id="MobiDB-lite"/>
    </source>
</evidence>
<feature type="compositionally biased region" description="Basic and acidic residues" evidence="1">
    <location>
        <begin position="142"/>
        <end position="151"/>
    </location>
</feature>
<sequence>MSSYDSNKSGHLAPQYQQQPPYPTTPGPPSQSQNYFPPIPEQQQQPVYSSSPNQPTSPYATMPEPNIGRRRTSSSSSYNPQLQPQPPTQSMPMPMPIRQPDPHQYQHPAASYPPPVSYAQQAPVYARSTSQQSHYSQHGRHAYADGEDKYEGRHHHHGHQHGGLDLETEREYKRRYAKEKEFERRPTLGGSLLSMVDKVGKAFGSERH</sequence>
<reference evidence="3" key="1">
    <citation type="submission" date="2018-05" db="EMBL/GenBank/DDBJ databases">
        <title>Draft genome sequence of Stemphylium lycopersici strain CIDEFI 213.</title>
        <authorList>
            <person name="Medina R."/>
            <person name="Franco M.E.E."/>
            <person name="Lucentini C.G."/>
            <person name="Saparrat M.C.N."/>
            <person name="Balatti P.A."/>
        </authorList>
    </citation>
    <scope>NUCLEOTIDE SEQUENCE [LARGE SCALE GENOMIC DNA]</scope>
    <source>
        <strain evidence="3">CIDEFI 213</strain>
    </source>
</reference>
<feature type="compositionally biased region" description="Pro residues" evidence="1">
    <location>
        <begin position="83"/>
        <end position="99"/>
    </location>
</feature>
<gene>
    <name evidence="2" type="ORF">DDE83_002044</name>
</gene>
<comment type="caution">
    <text evidence="2">The sequence shown here is derived from an EMBL/GenBank/DDBJ whole genome shotgun (WGS) entry which is preliminary data.</text>
</comment>
<dbReference type="OrthoDB" id="3794714at2759"/>
<evidence type="ECO:0000313" key="2">
    <source>
        <dbReference type="EMBL" id="RAR14644.1"/>
    </source>
</evidence>
<dbReference type="EMBL" id="QGDH01000020">
    <property type="protein sequence ID" value="RAR14644.1"/>
    <property type="molecule type" value="Genomic_DNA"/>
</dbReference>
<keyword evidence="3" id="KW-1185">Reference proteome</keyword>
<dbReference type="AlphaFoldDB" id="A0A364NBB2"/>
<organism evidence="2 3">
    <name type="scientific">Stemphylium lycopersici</name>
    <name type="common">Tomato gray leaf spot disease fungus</name>
    <name type="synonym">Thyrospora lycopersici</name>
    <dbReference type="NCBI Taxonomy" id="183478"/>
    <lineage>
        <taxon>Eukaryota</taxon>
        <taxon>Fungi</taxon>
        <taxon>Dikarya</taxon>
        <taxon>Ascomycota</taxon>
        <taxon>Pezizomycotina</taxon>
        <taxon>Dothideomycetes</taxon>
        <taxon>Pleosporomycetidae</taxon>
        <taxon>Pleosporales</taxon>
        <taxon>Pleosporineae</taxon>
        <taxon>Pleosporaceae</taxon>
        <taxon>Stemphylium</taxon>
    </lineage>
</organism>
<evidence type="ECO:0000313" key="3">
    <source>
        <dbReference type="Proteomes" id="UP000249619"/>
    </source>
</evidence>